<dbReference type="InterPro" id="IPR018044">
    <property type="entry name" value="Peptidase_S11"/>
</dbReference>
<dbReference type="InterPro" id="IPR012338">
    <property type="entry name" value="Beta-lactam/transpept-like"/>
</dbReference>
<evidence type="ECO:0000313" key="13">
    <source>
        <dbReference type="Proteomes" id="UP000176822"/>
    </source>
</evidence>
<evidence type="ECO:0000256" key="7">
    <source>
        <dbReference type="PIRSR" id="PIRSR618044-1"/>
    </source>
</evidence>
<dbReference type="GO" id="GO:0008360">
    <property type="term" value="P:regulation of cell shape"/>
    <property type="evidence" value="ECO:0007669"/>
    <property type="project" value="UniProtKB-KW"/>
</dbReference>
<dbReference type="GO" id="GO:0009252">
    <property type="term" value="P:peptidoglycan biosynthetic process"/>
    <property type="evidence" value="ECO:0007669"/>
    <property type="project" value="UniProtKB-KW"/>
</dbReference>
<dbReference type="InterPro" id="IPR001967">
    <property type="entry name" value="Peptidase_S11_N"/>
</dbReference>
<evidence type="ECO:0000256" key="8">
    <source>
        <dbReference type="PIRSR" id="PIRSR618044-2"/>
    </source>
</evidence>
<feature type="active site" evidence="7">
    <location>
        <position position="148"/>
    </location>
</feature>
<dbReference type="Gene3D" id="3.40.710.10">
    <property type="entry name" value="DD-peptidase/beta-lactamase superfamily"/>
    <property type="match status" value="1"/>
</dbReference>
<dbReference type="GO" id="GO:0009002">
    <property type="term" value="F:serine-type D-Ala-D-Ala carboxypeptidase activity"/>
    <property type="evidence" value="ECO:0007669"/>
    <property type="project" value="InterPro"/>
</dbReference>
<dbReference type="GO" id="GO:0071555">
    <property type="term" value="P:cell wall organization"/>
    <property type="evidence" value="ECO:0007669"/>
    <property type="project" value="UniProtKB-KW"/>
</dbReference>
<feature type="transmembrane region" description="Helical" evidence="10">
    <location>
        <begin position="20"/>
        <end position="37"/>
    </location>
</feature>
<feature type="active site" description="Acyl-ester intermediate" evidence="7">
    <location>
        <position position="95"/>
    </location>
</feature>
<keyword evidence="6" id="KW-0961">Cell wall biogenesis/degradation</keyword>
<dbReference type="EMBL" id="MEXM01000056">
    <property type="protein sequence ID" value="OGC99624.1"/>
    <property type="molecule type" value="Genomic_DNA"/>
</dbReference>
<dbReference type="Pfam" id="PF00768">
    <property type="entry name" value="Peptidase_S11"/>
    <property type="match status" value="1"/>
</dbReference>
<dbReference type="PRINTS" id="PR00725">
    <property type="entry name" value="DADACBPTASE1"/>
</dbReference>
<organism evidence="12 13">
    <name type="scientific">Candidatus Amesbacteria bacterium RIFCSPLOWO2_01_FULL_47_33</name>
    <dbReference type="NCBI Taxonomy" id="1797258"/>
    <lineage>
        <taxon>Bacteria</taxon>
        <taxon>Candidatus Amesiibacteriota</taxon>
    </lineage>
</organism>
<feature type="active site" description="Proton acceptor" evidence="7">
    <location>
        <position position="98"/>
    </location>
</feature>
<dbReference type="GO" id="GO:0006508">
    <property type="term" value="P:proteolysis"/>
    <property type="evidence" value="ECO:0007669"/>
    <property type="project" value="InterPro"/>
</dbReference>
<evidence type="ECO:0000313" key="12">
    <source>
        <dbReference type="EMBL" id="OGC99624.1"/>
    </source>
</evidence>
<protein>
    <recommendedName>
        <fullName evidence="11">Peptidase S11 D-alanyl-D-alanine carboxypeptidase A N-terminal domain-containing protein</fullName>
    </recommendedName>
</protein>
<keyword evidence="10" id="KW-0472">Membrane</keyword>
<dbReference type="Proteomes" id="UP000176822">
    <property type="component" value="Unassembled WGS sequence"/>
</dbReference>
<keyword evidence="10" id="KW-1133">Transmembrane helix</keyword>
<evidence type="ECO:0000256" key="9">
    <source>
        <dbReference type="RuleBase" id="RU004016"/>
    </source>
</evidence>
<reference evidence="12 13" key="1">
    <citation type="journal article" date="2016" name="Nat. Commun.">
        <title>Thousands of microbial genomes shed light on interconnected biogeochemical processes in an aquifer system.</title>
        <authorList>
            <person name="Anantharaman K."/>
            <person name="Brown C.T."/>
            <person name="Hug L.A."/>
            <person name="Sharon I."/>
            <person name="Castelle C.J."/>
            <person name="Probst A.J."/>
            <person name="Thomas B.C."/>
            <person name="Singh A."/>
            <person name="Wilkins M.J."/>
            <person name="Karaoz U."/>
            <person name="Brodie E.L."/>
            <person name="Williams K.H."/>
            <person name="Hubbard S.S."/>
            <person name="Banfield J.F."/>
        </authorList>
    </citation>
    <scope>NUCLEOTIDE SEQUENCE [LARGE SCALE GENOMIC DNA]</scope>
</reference>
<dbReference type="PANTHER" id="PTHR21581:SF6">
    <property type="entry name" value="TRAFFICKING PROTEIN PARTICLE COMPLEX SUBUNIT 12"/>
    <property type="match status" value="1"/>
</dbReference>
<sequence length="301" mass="33217">MIRPRSKRKLLKYRSILRSLFPFLLSFAAMVVASFILRPSAPDTSLPTINPTTQNSLPILSNPPSVSAKHILILDMATRYPLYSKSADARIYPASTTKMITALVAEDYFQLDRIITVSQSYPEGQDIGLLPGEKLTVEQLLYALLVQSANDAAEILAENYPGGRQGFVSAMNSRAQNLHLKNTRFLNPTGLDEEGHYSTALDLARIAIELLRDSRLAKIVSTENAVVSTPESPHVLTNVNELLGKVEGVLGVKTGFTDLAGESLITLVDRQDRQVLVSILGSEDRFGDTRRLIDWIYSDSD</sequence>
<evidence type="ECO:0000256" key="2">
    <source>
        <dbReference type="ARBA" id="ARBA00022729"/>
    </source>
</evidence>
<proteinExistence type="inferred from homology"/>
<comment type="similarity">
    <text evidence="1 9">Belongs to the peptidase S11 family.</text>
</comment>
<gene>
    <name evidence="12" type="ORF">A2972_04485</name>
</gene>
<evidence type="ECO:0000256" key="4">
    <source>
        <dbReference type="ARBA" id="ARBA00022960"/>
    </source>
</evidence>
<keyword evidence="5" id="KW-0573">Peptidoglycan synthesis</keyword>
<name>A0A1F4Z011_9BACT</name>
<keyword evidence="3" id="KW-0378">Hydrolase</keyword>
<keyword evidence="2" id="KW-0732">Signal</keyword>
<dbReference type="SUPFAM" id="SSF56601">
    <property type="entry name" value="beta-lactamase/transpeptidase-like"/>
    <property type="match status" value="1"/>
</dbReference>
<accession>A0A1F4Z011</accession>
<evidence type="ECO:0000256" key="3">
    <source>
        <dbReference type="ARBA" id="ARBA00022801"/>
    </source>
</evidence>
<feature type="binding site" evidence="8">
    <location>
        <position position="253"/>
    </location>
    <ligand>
        <name>substrate</name>
    </ligand>
</feature>
<evidence type="ECO:0000256" key="6">
    <source>
        <dbReference type="ARBA" id="ARBA00023316"/>
    </source>
</evidence>
<evidence type="ECO:0000259" key="11">
    <source>
        <dbReference type="Pfam" id="PF00768"/>
    </source>
</evidence>
<evidence type="ECO:0000256" key="5">
    <source>
        <dbReference type="ARBA" id="ARBA00022984"/>
    </source>
</evidence>
<comment type="caution">
    <text evidence="12">The sequence shown here is derived from an EMBL/GenBank/DDBJ whole genome shotgun (WGS) entry which is preliminary data.</text>
</comment>
<evidence type="ECO:0000256" key="10">
    <source>
        <dbReference type="SAM" id="Phobius"/>
    </source>
</evidence>
<dbReference type="PANTHER" id="PTHR21581">
    <property type="entry name" value="D-ALANYL-D-ALANINE CARBOXYPEPTIDASE"/>
    <property type="match status" value="1"/>
</dbReference>
<keyword evidence="4" id="KW-0133">Cell shape</keyword>
<dbReference type="AlphaFoldDB" id="A0A1F4Z011"/>
<evidence type="ECO:0000256" key="1">
    <source>
        <dbReference type="ARBA" id="ARBA00007164"/>
    </source>
</evidence>
<keyword evidence="10" id="KW-0812">Transmembrane</keyword>
<feature type="domain" description="Peptidase S11 D-alanyl-D-alanine carboxypeptidase A N-terminal" evidence="11">
    <location>
        <begin position="62"/>
        <end position="282"/>
    </location>
</feature>